<accession>B7GFD6</accession>
<dbReference type="KEGG" id="afl:Aflv_1261"/>
<organism evidence="2 3">
    <name type="scientific">Anoxybacillus flavithermus (strain DSM 21510 / WK1)</name>
    <dbReference type="NCBI Taxonomy" id="491915"/>
    <lineage>
        <taxon>Bacteria</taxon>
        <taxon>Bacillati</taxon>
        <taxon>Bacillota</taxon>
        <taxon>Bacilli</taxon>
        <taxon>Bacillales</taxon>
        <taxon>Anoxybacillaceae</taxon>
        <taxon>Anoxybacillus</taxon>
    </lineage>
</organism>
<evidence type="ECO:0000313" key="2">
    <source>
        <dbReference type="EMBL" id="ACJ33631.1"/>
    </source>
</evidence>
<protein>
    <submittedName>
        <fullName evidence="2">Transposase</fullName>
    </submittedName>
</protein>
<reference evidence="2 3" key="1">
    <citation type="journal article" date="2008" name="Genome Biol.">
        <title>Encapsulated in silica: genome, proteome and physiology of the thermophilic bacterium Anoxybacillus flavithermus WK1.</title>
        <authorList>
            <person name="Saw J.H."/>
            <person name="Mountain B.W."/>
            <person name="Feng L."/>
            <person name="Omelchenko M.V."/>
            <person name="Hou S."/>
            <person name="Saito J.A."/>
            <person name="Stott M.B."/>
            <person name="Li D."/>
            <person name="Zhao G."/>
            <person name="Wu J."/>
            <person name="Galperin M.Y."/>
            <person name="Koonin E.V."/>
            <person name="Makarova K.S."/>
            <person name="Wolf Y.I."/>
            <person name="Rigden D.J."/>
            <person name="Dunfield P.F."/>
            <person name="Wang L."/>
            <person name="Alam M."/>
        </authorList>
    </citation>
    <scope>NUCLEOTIDE SEQUENCE [LARGE SCALE GENOMIC DNA]</scope>
    <source>
        <strain evidence="3">DSM 21510 / WK1</strain>
    </source>
</reference>
<gene>
    <name evidence="2" type="ordered locus">Aflv_1261</name>
</gene>
<dbReference type="HOGENOM" id="CLU_040782_3_0_9"/>
<evidence type="ECO:0000256" key="1">
    <source>
        <dbReference type="ARBA" id="ARBA00006539"/>
    </source>
</evidence>
<dbReference type="AlphaFoldDB" id="B7GFD6"/>
<comment type="similarity">
    <text evidence="1">Belongs to the UPF0236 family.</text>
</comment>
<proteinExistence type="inferred from homology"/>
<dbReference type="eggNOG" id="ENOG502ZAFZ">
    <property type="taxonomic scope" value="Bacteria"/>
</dbReference>
<name>B7GFD6_ANOFW</name>
<sequence length="476" mass="55007">MSKKDAKRTLFLYCDSATKSPRRSESSMQQFITGGQTRKELEAELFSMLQKTYGEMLQQVLEWLDEELAKQRDKKRYYLKDKRTVQMQTLFGEVEVRRNYYLDREKGVYTCLLDAFLGFDGAKGVSPLLEETAIELAVTGPSYRQAAEALKKIVGYAVMSHETIRQLVLQATVETHRPMERKRQVLFVEADGLYVKRQRSRRRGKEEKILAVHQGWKVHGKRVSLVGKRHYVHETKEPVWEGLELFLIEEYGYDPTRDWVVINGDGAAWITACRDYFGKRAFFQLDRFHVAREIRDCLKDHPRYRTIQKKLALFDEHGLLTELHSAVGTLGEEKKEKQLEGLIQRIESMPGCLSDYRKWLREKGIDTTGMRPMGSAEGTMHVFAKRVKDGRSWCEAGIQAFLHVMVAVKDGLTIQTRRGEIVIEEEKRETKRFTLVKKAVKNAGTKVVELVRGNIRYLQQSCGTPIYEVLKGLKGI</sequence>
<dbReference type="STRING" id="491915.Aflv_1261"/>
<dbReference type="Proteomes" id="UP000000742">
    <property type="component" value="Chromosome"/>
</dbReference>
<dbReference type="InterPro" id="IPR009620">
    <property type="entry name" value="UPF0236"/>
</dbReference>
<dbReference type="Pfam" id="PF06782">
    <property type="entry name" value="UPF0236"/>
    <property type="match status" value="1"/>
</dbReference>
<dbReference type="NCBIfam" id="NF033529">
    <property type="entry name" value="transpos_ISLre2"/>
    <property type="match status" value="1"/>
</dbReference>
<dbReference type="EMBL" id="CP000922">
    <property type="protein sequence ID" value="ACJ33631.1"/>
    <property type="molecule type" value="Genomic_DNA"/>
</dbReference>
<evidence type="ECO:0000313" key="3">
    <source>
        <dbReference type="Proteomes" id="UP000000742"/>
    </source>
</evidence>